<name>A0AA96I433_9BACT</name>
<dbReference type="Pfam" id="PF09903">
    <property type="entry name" value="DUF2130"/>
    <property type="match status" value="1"/>
</dbReference>
<sequence length="431" mass="50288">MMSNQTTIKCPNCGTEIDINEVLYHQLENKYKNEHLAEKKKLEAEIEAKRKEYKTHLDSLKVKEEEFKEQKEKFEEEIKKATQIQLKAERVKLQENLRKEILDEQSESMALLQKQLEEKSNQVKELNVAKAQIGQLQREKEEMESAIMAKAELALNEKLKLEKEKIQKATDEQNELKLRQKDEQLRQLQEQLQIAQRKAEQGSMQLQGEVQELAIEEWLKEKYPFDTIDEVKKGARGADCMQIVHTRESQNCGKIYYESKRTKDFQKSWIEKFKADMREKGADIGVLVTDVMPSDMQRMGLYEGIWICSFEEFKGISAVLREQIIKIHHAMKSQENKTDKMSLLYGFLTSNEFKMQIEAIVEAFTTMQSDLDSEKRSMQRIWKQREKQIEKVLDNTINMYGSIRGIAGNAIGNIKALELGYSGDVIDEDNK</sequence>
<proteinExistence type="predicted"/>
<dbReference type="AlphaFoldDB" id="A0AA96I433"/>
<dbReference type="InterPro" id="IPR019219">
    <property type="entry name" value="DUF2130"/>
</dbReference>
<gene>
    <name evidence="2" type="ORF">RJG54_07645</name>
</gene>
<evidence type="ECO:0000313" key="2">
    <source>
        <dbReference type="EMBL" id="WNL17910.1"/>
    </source>
</evidence>
<organism evidence="2">
    <name type="scientific">Arcobacter sp. AZ-2023</name>
    <dbReference type="NCBI Taxonomy" id="3074453"/>
    <lineage>
        <taxon>Bacteria</taxon>
        <taxon>Pseudomonadati</taxon>
        <taxon>Campylobacterota</taxon>
        <taxon>Epsilonproteobacteria</taxon>
        <taxon>Campylobacterales</taxon>
        <taxon>Arcobacteraceae</taxon>
        <taxon>Arcobacter</taxon>
    </lineage>
</organism>
<dbReference type="EMBL" id="CP134846">
    <property type="protein sequence ID" value="WNL17910.1"/>
    <property type="molecule type" value="Genomic_DNA"/>
</dbReference>
<keyword evidence="1" id="KW-0175">Coiled coil</keyword>
<feature type="coiled-coil region" evidence="1">
    <location>
        <begin position="32"/>
        <end position="205"/>
    </location>
</feature>
<reference evidence="2" key="1">
    <citation type="submission" date="2023-09" db="EMBL/GenBank/DDBJ databases">
        <title>Arcobacter tbilisiensis sp. nov. isolated from chicken meat in Tbilisi, Georgia.</title>
        <authorList>
            <person name="Matthias R."/>
            <person name="Zautner A.E."/>
        </authorList>
    </citation>
    <scope>NUCLEOTIDE SEQUENCE</scope>
    <source>
        <strain evidence="2">LEO 107</strain>
    </source>
</reference>
<accession>A0AA96I433</accession>
<protein>
    <submittedName>
        <fullName evidence="2">DUF2130 domain-containing protein</fullName>
    </submittedName>
</protein>
<evidence type="ECO:0000256" key="1">
    <source>
        <dbReference type="SAM" id="Coils"/>
    </source>
</evidence>